<evidence type="ECO:0000256" key="1">
    <source>
        <dbReference type="ARBA" id="ARBA00006484"/>
    </source>
</evidence>
<dbReference type="PIRSF" id="PIRSF000126">
    <property type="entry name" value="11-beta-HSD1"/>
    <property type="match status" value="1"/>
</dbReference>
<dbReference type="PRINTS" id="PR00081">
    <property type="entry name" value="GDHRDH"/>
</dbReference>
<dbReference type="InterPro" id="IPR002347">
    <property type="entry name" value="SDR_fam"/>
</dbReference>
<sequence>MTAAKTFLITGASSGIGAQFAKSYAARGHHLILVARRLERLQALAAEITAQQGVTVTCLDADLSDRSQTNALLDRLKALNLQPDGLINNAGYSLAHTFAATTAQQQVDFIEVCVTAPTILAHGLLPHMLAQGAGRIINVSSMVAFSPGATGHTLYPAAKAYMLKFSRSLAAEAAAKGVHVTALCPGSTESEFQHSNGMDAVLKTNPARFVQTAEAVVEAAIRANEAGREVIVTGLINKIAVAAMTLLPDGLITPLIRWGAQKYQIKE</sequence>
<reference evidence="5 6" key="1">
    <citation type="journal article" date="2014" name="Nature">
        <title>Sequential evolution of bacterial morphology by co-option of a developmental regulator.</title>
        <authorList>
            <person name="Jiang C."/>
            <person name="Brown P.J."/>
            <person name="Ducret A."/>
            <person name="Brun Y.V."/>
        </authorList>
    </citation>
    <scope>NUCLEOTIDE SEQUENCE [LARGE SCALE GENOMIC DNA]</scope>
    <source>
        <strain evidence="5 6">DSM 16100</strain>
    </source>
</reference>
<dbReference type="Gene3D" id="3.40.50.720">
    <property type="entry name" value="NAD(P)-binding Rossmann-like Domain"/>
    <property type="match status" value="1"/>
</dbReference>
<dbReference type="Pfam" id="PF00106">
    <property type="entry name" value="adh_short"/>
    <property type="match status" value="1"/>
</dbReference>
<dbReference type="InterPro" id="IPR057326">
    <property type="entry name" value="KR_dom"/>
</dbReference>
<name>V4Q0N1_9CAUL</name>
<protein>
    <recommendedName>
        <fullName evidence="4">Ketoreductase domain-containing protein</fullName>
    </recommendedName>
</protein>
<dbReference type="PANTHER" id="PTHR44196:SF2">
    <property type="entry name" value="SHORT-CHAIN DEHYDROGENASE-RELATED"/>
    <property type="match status" value="1"/>
</dbReference>
<comment type="caution">
    <text evidence="5">The sequence shown here is derived from an EMBL/GenBank/DDBJ whole genome shotgun (WGS) entry which is preliminary data.</text>
</comment>
<dbReference type="PRINTS" id="PR00080">
    <property type="entry name" value="SDRFAMILY"/>
</dbReference>
<feature type="domain" description="Ketoreductase" evidence="4">
    <location>
        <begin position="5"/>
        <end position="184"/>
    </location>
</feature>
<dbReference type="GO" id="GO:0016020">
    <property type="term" value="C:membrane"/>
    <property type="evidence" value="ECO:0007669"/>
    <property type="project" value="TreeGrafter"/>
</dbReference>
<evidence type="ECO:0000313" key="5">
    <source>
        <dbReference type="EMBL" id="ESQ91385.1"/>
    </source>
</evidence>
<evidence type="ECO:0000313" key="6">
    <source>
        <dbReference type="Proteomes" id="UP000017837"/>
    </source>
</evidence>
<gene>
    <name evidence="5" type="ORF">ABENE_10250</name>
</gene>
<dbReference type="eggNOG" id="COG0300">
    <property type="taxonomic scope" value="Bacteria"/>
</dbReference>
<evidence type="ECO:0000256" key="2">
    <source>
        <dbReference type="ARBA" id="ARBA00023002"/>
    </source>
</evidence>
<dbReference type="SUPFAM" id="SSF51735">
    <property type="entry name" value="NAD(P)-binding Rossmann-fold domains"/>
    <property type="match status" value="1"/>
</dbReference>
<organism evidence="5 6">
    <name type="scientific">Asticcacaulis benevestitus DSM 16100 = ATCC BAA-896</name>
    <dbReference type="NCBI Taxonomy" id="1121022"/>
    <lineage>
        <taxon>Bacteria</taxon>
        <taxon>Pseudomonadati</taxon>
        <taxon>Pseudomonadota</taxon>
        <taxon>Alphaproteobacteria</taxon>
        <taxon>Caulobacterales</taxon>
        <taxon>Caulobacteraceae</taxon>
        <taxon>Asticcacaulis</taxon>
    </lineage>
</organism>
<dbReference type="GO" id="GO:0016491">
    <property type="term" value="F:oxidoreductase activity"/>
    <property type="evidence" value="ECO:0007669"/>
    <property type="project" value="UniProtKB-KW"/>
</dbReference>
<dbReference type="EMBL" id="AWGB01000017">
    <property type="protein sequence ID" value="ESQ91385.1"/>
    <property type="molecule type" value="Genomic_DNA"/>
</dbReference>
<accession>V4Q0N1</accession>
<proteinExistence type="inferred from homology"/>
<dbReference type="SMART" id="SM00822">
    <property type="entry name" value="PKS_KR"/>
    <property type="match status" value="1"/>
</dbReference>
<evidence type="ECO:0000259" key="4">
    <source>
        <dbReference type="SMART" id="SM00822"/>
    </source>
</evidence>
<dbReference type="OrthoDB" id="9808814at2"/>
<dbReference type="RefSeq" id="WP_018080798.1">
    <property type="nucleotide sequence ID" value="NZ_AQWM01000003.1"/>
</dbReference>
<dbReference type="AlphaFoldDB" id="V4Q0N1"/>
<evidence type="ECO:0000256" key="3">
    <source>
        <dbReference type="RuleBase" id="RU000363"/>
    </source>
</evidence>
<comment type="similarity">
    <text evidence="1 3">Belongs to the short-chain dehydrogenases/reductases (SDR) family.</text>
</comment>
<dbReference type="Proteomes" id="UP000017837">
    <property type="component" value="Unassembled WGS sequence"/>
</dbReference>
<keyword evidence="6" id="KW-1185">Reference proteome</keyword>
<dbReference type="InterPro" id="IPR036291">
    <property type="entry name" value="NAD(P)-bd_dom_sf"/>
</dbReference>
<dbReference type="PATRIC" id="fig|1121022.4.peg.2070"/>
<keyword evidence="2" id="KW-0560">Oxidoreductase</keyword>
<dbReference type="STRING" id="1121022.GCA_000376105_01135"/>
<dbReference type="PANTHER" id="PTHR44196">
    <property type="entry name" value="DEHYDROGENASE/REDUCTASE SDR FAMILY MEMBER 7B"/>
    <property type="match status" value="1"/>
</dbReference>